<keyword evidence="2" id="KW-1185">Reference proteome</keyword>
<dbReference type="InterPro" id="IPR029058">
    <property type="entry name" value="AB_hydrolase_fold"/>
</dbReference>
<dbReference type="STRING" id="946333.A4W93_07580"/>
<organism evidence="1 2">
    <name type="scientific">Piscinibacter gummiphilus</name>
    <dbReference type="NCBI Taxonomy" id="946333"/>
    <lineage>
        <taxon>Bacteria</taxon>
        <taxon>Pseudomonadati</taxon>
        <taxon>Pseudomonadota</taxon>
        <taxon>Betaproteobacteria</taxon>
        <taxon>Burkholderiales</taxon>
        <taxon>Sphaerotilaceae</taxon>
        <taxon>Piscinibacter</taxon>
    </lineage>
</organism>
<evidence type="ECO:0000313" key="2">
    <source>
        <dbReference type="Proteomes" id="UP000193427"/>
    </source>
</evidence>
<reference evidence="1 2" key="1">
    <citation type="submission" date="2016-04" db="EMBL/GenBank/DDBJ databases">
        <title>Complete genome sequence of natural rubber-degrading, novel Gram-negative bacterium, Rhizobacter gummiphilus strain NS21.</title>
        <authorList>
            <person name="Tabata M."/>
            <person name="Kasai D."/>
            <person name="Fukuda M."/>
        </authorList>
    </citation>
    <scope>NUCLEOTIDE SEQUENCE [LARGE SCALE GENOMIC DNA]</scope>
    <source>
        <strain evidence="1 2">NS21</strain>
    </source>
</reference>
<proteinExistence type="predicted"/>
<dbReference type="RefSeq" id="WP_085750051.1">
    <property type="nucleotide sequence ID" value="NZ_BSPR01000008.1"/>
</dbReference>
<accession>A0A1W6L693</accession>
<name>A0A1W6L693_9BURK</name>
<dbReference type="AlphaFoldDB" id="A0A1W6L693"/>
<dbReference type="Proteomes" id="UP000193427">
    <property type="component" value="Chromosome"/>
</dbReference>
<dbReference type="PANTHER" id="PTHR15394">
    <property type="entry name" value="SERINE HYDROLASE RBBP9"/>
    <property type="match status" value="1"/>
</dbReference>
<protein>
    <submittedName>
        <fullName evidence="1">Uncharacterized protein</fullName>
    </submittedName>
</protein>
<dbReference type="InterPro" id="IPR010662">
    <property type="entry name" value="RBBP9/YdeN"/>
</dbReference>
<evidence type="ECO:0000313" key="1">
    <source>
        <dbReference type="EMBL" id="ARN19783.1"/>
    </source>
</evidence>
<dbReference type="Gene3D" id="3.40.50.1820">
    <property type="entry name" value="alpha/beta hydrolase"/>
    <property type="match status" value="1"/>
</dbReference>
<dbReference type="PANTHER" id="PTHR15394:SF3">
    <property type="entry name" value="SERINE HYDROLASE RBBP9"/>
    <property type="match status" value="1"/>
</dbReference>
<dbReference type="GO" id="GO:0016787">
    <property type="term" value="F:hydrolase activity"/>
    <property type="evidence" value="ECO:0007669"/>
    <property type="project" value="InterPro"/>
</dbReference>
<dbReference type="EMBL" id="CP015118">
    <property type="protein sequence ID" value="ARN19783.1"/>
    <property type="molecule type" value="Genomic_DNA"/>
</dbReference>
<dbReference type="Pfam" id="PF06821">
    <property type="entry name" value="Ser_hydrolase"/>
    <property type="match status" value="1"/>
</dbReference>
<dbReference type="KEGG" id="rgu:A4W93_07580"/>
<dbReference type="SUPFAM" id="SSF53474">
    <property type="entry name" value="alpha/beta-Hydrolases"/>
    <property type="match status" value="1"/>
</dbReference>
<sequence>MPTDVLFIHSAGPQSAGQGSSPLVKHLRQGLGPGFRVHGPTMPLPHDPSYERWRAELVQRIPADHPPRILVGHSLGGSVLLKYLTECERAVWPAALFLVATPWWGVQDWDTREFELRDGFARSLPDTLSVRLYQSRDDEVVSFEHLARYAAAMPQAVTCPLERGGHTFPDGLPELVRDIRASVEVRR</sequence>
<dbReference type="OrthoDB" id="8894777at2"/>
<gene>
    <name evidence="1" type="ORF">A4W93_07580</name>
</gene>